<keyword evidence="3 5" id="KW-1133">Transmembrane helix</keyword>
<comment type="subcellular location">
    <subcellularLocation>
        <location evidence="1">Cell membrane</location>
        <topology evidence="1">Multi-pass membrane protein</topology>
    </subcellularLocation>
</comment>
<protein>
    <submittedName>
        <fullName evidence="7">ABC transporter permease subunit</fullName>
    </submittedName>
</protein>
<feature type="non-terminal residue" evidence="7">
    <location>
        <position position="1"/>
    </location>
</feature>
<evidence type="ECO:0000313" key="8">
    <source>
        <dbReference type="Proteomes" id="UP001221924"/>
    </source>
</evidence>
<proteinExistence type="predicted"/>
<dbReference type="EMBL" id="JARFID010000289">
    <property type="protein sequence ID" value="MDE8697797.1"/>
    <property type="molecule type" value="Genomic_DNA"/>
</dbReference>
<dbReference type="PROSITE" id="PS50928">
    <property type="entry name" value="ABC_TM1"/>
    <property type="match status" value="1"/>
</dbReference>
<name>A0AAW6MCA3_9BACE</name>
<reference evidence="7" key="1">
    <citation type="submission" date="2023-03" db="EMBL/GenBank/DDBJ databases">
        <title>DFI Biobank Strains.</title>
        <authorList>
            <person name="Mostad J."/>
            <person name="Paddock L."/>
            <person name="Medina S."/>
            <person name="Waligurski E."/>
            <person name="Barat B."/>
            <person name="Smith R."/>
            <person name="Burgo V."/>
            <person name="Metcalfe C."/>
            <person name="Woodson C."/>
            <person name="Sundararajan A."/>
            <person name="Ramaswamy R."/>
            <person name="Lin H."/>
            <person name="Pamer E.G."/>
        </authorList>
    </citation>
    <scope>NUCLEOTIDE SEQUENCE</scope>
    <source>
        <strain evidence="7">DFI.9.5</strain>
    </source>
</reference>
<evidence type="ECO:0000256" key="2">
    <source>
        <dbReference type="ARBA" id="ARBA00022692"/>
    </source>
</evidence>
<keyword evidence="2 5" id="KW-0812">Transmembrane</keyword>
<dbReference type="AlphaFoldDB" id="A0AAW6MCA3"/>
<comment type="caution">
    <text evidence="7">The sequence shown here is derived from an EMBL/GenBank/DDBJ whole genome shotgun (WGS) entry which is preliminary data.</text>
</comment>
<dbReference type="Gene3D" id="1.10.3720.10">
    <property type="entry name" value="MetI-like"/>
    <property type="match status" value="1"/>
</dbReference>
<evidence type="ECO:0000259" key="6">
    <source>
        <dbReference type="PROSITE" id="PS50928"/>
    </source>
</evidence>
<evidence type="ECO:0000313" key="7">
    <source>
        <dbReference type="EMBL" id="MDE8697797.1"/>
    </source>
</evidence>
<evidence type="ECO:0000256" key="3">
    <source>
        <dbReference type="ARBA" id="ARBA00022989"/>
    </source>
</evidence>
<evidence type="ECO:0000256" key="4">
    <source>
        <dbReference type="ARBA" id="ARBA00023136"/>
    </source>
</evidence>
<dbReference type="PANTHER" id="PTHR43470:SF3">
    <property type="entry name" value="PHOSPHATE TRANSPORT SYSTEM PERMEASE PROTEIN PSTA-RELATED"/>
    <property type="match status" value="1"/>
</dbReference>
<dbReference type="Proteomes" id="UP001221924">
    <property type="component" value="Unassembled WGS sequence"/>
</dbReference>
<evidence type="ECO:0000256" key="1">
    <source>
        <dbReference type="ARBA" id="ARBA00004651"/>
    </source>
</evidence>
<gene>
    <name evidence="7" type="ORF">PZH42_27460</name>
</gene>
<feature type="non-terminal residue" evidence="7">
    <location>
        <position position="108"/>
    </location>
</feature>
<keyword evidence="4 5" id="KW-0472">Membrane</keyword>
<dbReference type="InterPro" id="IPR035906">
    <property type="entry name" value="MetI-like_sf"/>
</dbReference>
<sequence length="108" mass="11164">GAVGLGAPNWHTIRTVVLPSCIDGILTSVILSRGRIVGESAALIFTAGIAAEVGINSLGDIFGKVMNQGGSLTVQLYQYAQRGGAEMKYAFSTALVLLVTVLVINICA</sequence>
<dbReference type="GO" id="GO:0055085">
    <property type="term" value="P:transmembrane transport"/>
    <property type="evidence" value="ECO:0007669"/>
    <property type="project" value="InterPro"/>
</dbReference>
<organism evidence="7 8">
    <name type="scientific">Bacteroides cellulosilyticus</name>
    <dbReference type="NCBI Taxonomy" id="246787"/>
    <lineage>
        <taxon>Bacteria</taxon>
        <taxon>Pseudomonadati</taxon>
        <taxon>Bacteroidota</taxon>
        <taxon>Bacteroidia</taxon>
        <taxon>Bacteroidales</taxon>
        <taxon>Bacteroidaceae</taxon>
        <taxon>Bacteroides</taxon>
    </lineage>
</organism>
<dbReference type="PANTHER" id="PTHR43470">
    <property type="entry name" value="PHOSPHATE TRANSPORT SYSTEM PERMEASE PROTEIN PSTA-RELATED"/>
    <property type="match status" value="1"/>
</dbReference>
<feature type="domain" description="ABC transmembrane type-1" evidence="6">
    <location>
        <begin position="1"/>
        <end position="108"/>
    </location>
</feature>
<feature type="transmembrane region" description="Helical" evidence="5">
    <location>
        <begin position="89"/>
        <end position="107"/>
    </location>
</feature>
<dbReference type="GO" id="GO:0005886">
    <property type="term" value="C:plasma membrane"/>
    <property type="evidence" value="ECO:0007669"/>
    <property type="project" value="UniProtKB-SubCell"/>
</dbReference>
<accession>A0AAW6MCA3</accession>
<evidence type="ECO:0000256" key="5">
    <source>
        <dbReference type="SAM" id="Phobius"/>
    </source>
</evidence>
<dbReference type="SUPFAM" id="SSF161098">
    <property type="entry name" value="MetI-like"/>
    <property type="match status" value="1"/>
</dbReference>
<dbReference type="InterPro" id="IPR000515">
    <property type="entry name" value="MetI-like"/>
</dbReference>